<dbReference type="InterPro" id="IPR009057">
    <property type="entry name" value="Homeodomain-like_sf"/>
</dbReference>
<accession>A0ABU7R9Z5</accession>
<feature type="domain" description="HTH tetR-type" evidence="3">
    <location>
        <begin position="12"/>
        <end position="72"/>
    </location>
</feature>
<protein>
    <submittedName>
        <fullName evidence="4">TetR/AcrR family transcriptional regulator</fullName>
    </submittedName>
</protein>
<evidence type="ECO:0000259" key="3">
    <source>
        <dbReference type="PROSITE" id="PS50977"/>
    </source>
</evidence>
<dbReference type="EMBL" id="JAZGJQ010000004">
    <property type="protein sequence ID" value="MEE6147422.1"/>
    <property type="molecule type" value="Genomic_DNA"/>
</dbReference>
<dbReference type="RefSeq" id="WP_330958188.1">
    <property type="nucleotide sequence ID" value="NZ_JAZGJQ010000004.1"/>
</dbReference>
<proteinExistence type="predicted"/>
<reference evidence="4 5" key="1">
    <citation type="submission" date="2024-01" db="EMBL/GenBank/DDBJ databases">
        <title>Description of Olsenella sp. nov., isolated from pig feces.</title>
        <authorList>
            <person name="Chang Y.-H."/>
        </authorList>
    </citation>
    <scope>NUCLEOTIDE SEQUENCE [LARGE SCALE GENOMIC DNA]</scope>
    <source>
        <strain evidence="4 5">YH-ols2223</strain>
    </source>
</reference>
<dbReference type="Pfam" id="PF00440">
    <property type="entry name" value="TetR_N"/>
    <property type="match status" value="1"/>
</dbReference>
<keyword evidence="1 2" id="KW-0238">DNA-binding</keyword>
<keyword evidence="5" id="KW-1185">Reference proteome</keyword>
<evidence type="ECO:0000313" key="4">
    <source>
        <dbReference type="EMBL" id="MEE6147422.1"/>
    </source>
</evidence>
<name>A0ABU7R9Z5_9ACTN</name>
<dbReference type="Gene3D" id="1.10.357.10">
    <property type="entry name" value="Tetracycline Repressor, domain 2"/>
    <property type="match status" value="1"/>
</dbReference>
<evidence type="ECO:0000256" key="2">
    <source>
        <dbReference type="PROSITE-ProRule" id="PRU00335"/>
    </source>
</evidence>
<comment type="caution">
    <text evidence="4">The sequence shown here is derived from an EMBL/GenBank/DDBJ whole genome shotgun (WGS) entry which is preliminary data.</text>
</comment>
<dbReference type="InterPro" id="IPR001647">
    <property type="entry name" value="HTH_TetR"/>
</dbReference>
<evidence type="ECO:0000256" key="1">
    <source>
        <dbReference type="ARBA" id="ARBA00023125"/>
    </source>
</evidence>
<feature type="DNA-binding region" description="H-T-H motif" evidence="2">
    <location>
        <begin position="35"/>
        <end position="54"/>
    </location>
</feature>
<organism evidence="4 5">
    <name type="scientific">Olsenella absiana</name>
    <dbReference type="NCBI Taxonomy" id="3115222"/>
    <lineage>
        <taxon>Bacteria</taxon>
        <taxon>Bacillati</taxon>
        <taxon>Actinomycetota</taxon>
        <taxon>Coriobacteriia</taxon>
        <taxon>Coriobacteriales</taxon>
        <taxon>Atopobiaceae</taxon>
        <taxon>Olsenella</taxon>
    </lineage>
</organism>
<dbReference type="PROSITE" id="PS50977">
    <property type="entry name" value="HTH_TETR_2"/>
    <property type="match status" value="1"/>
</dbReference>
<dbReference type="Proteomes" id="UP001332931">
    <property type="component" value="Unassembled WGS sequence"/>
</dbReference>
<evidence type="ECO:0000313" key="5">
    <source>
        <dbReference type="Proteomes" id="UP001332931"/>
    </source>
</evidence>
<dbReference type="SUPFAM" id="SSF46689">
    <property type="entry name" value="Homeodomain-like"/>
    <property type="match status" value="1"/>
</dbReference>
<sequence>MGRNKYTEEQRNEIITTFLDATRGIIDAEGVSGVSIRKVAANAGYNSATLYLYFKDVDTLITLASIGYLEDYCRMLANSSIQVADPVDAYLYSWRLFSRHASVRPDVYHHLFFEEHSTPLDESVSFYYSIYPEQLANISDTVLEMLSRGKFEERNAAMLEPLVKKGLIKEENLELVNALTISYFQVLLERLMKSDEYSMSDDSISARMEEANRFLLQLGAK</sequence>
<gene>
    <name evidence="4" type="ORF">VXJ25_05375</name>
</gene>